<accession>A0A9P5V9R5</accession>
<dbReference type="Proteomes" id="UP000748756">
    <property type="component" value="Unassembled WGS sequence"/>
</dbReference>
<reference evidence="2" key="1">
    <citation type="journal article" date="2020" name="Fungal Divers.">
        <title>Resolving the Mortierellaceae phylogeny through synthesis of multi-gene phylogenetics and phylogenomics.</title>
        <authorList>
            <person name="Vandepol N."/>
            <person name="Liber J."/>
            <person name="Desiro A."/>
            <person name="Na H."/>
            <person name="Kennedy M."/>
            <person name="Barry K."/>
            <person name="Grigoriev I.V."/>
            <person name="Miller A.N."/>
            <person name="O'Donnell K."/>
            <person name="Stajich J.E."/>
            <person name="Bonito G."/>
        </authorList>
    </citation>
    <scope>NUCLEOTIDE SEQUENCE</scope>
    <source>
        <strain evidence="2">NRRL 6426</strain>
    </source>
</reference>
<feature type="compositionally biased region" description="Polar residues" evidence="1">
    <location>
        <begin position="167"/>
        <end position="179"/>
    </location>
</feature>
<feature type="region of interest" description="Disordered" evidence="1">
    <location>
        <begin position="536"/>
        <end position="576"/>
    </location>
</feature>
<gene>
    <name evidence="2" type="ORF">BG015_009710</name>
</gene>
<feature type="compositionally biased region" description="Polar residues" evidence="1">
    <location>
        <begin position="604"/>
        <end position="614"/>
    </location>
</feature>
<evidence type="ECO:0000313" key="3">
    <source>
        <dbReference type="Proteomes" id="UP000748756"/>
    </source>
</evidence>
<proteinExistence type="predicted"/>
<comment type="caution">
    <text evidence="2">The sequence shown here is derived from an EMBL/GenBank/DDBJ whole genome shotgun (WGS) entry which is preliminary data.</text>
</comment>
<dbReference type="OrthoDB" id="2430657at2759"/>
<protein>
    <submittedName>
        <fullName evidence="2">Uncharacterized protein</fullName>
    </submittedName>
</protein>
<organism evidence="2 3">
    <name type="scientific">Linnemannia schmuckeri</name>
    <dbReference type="NCBI Taxonomy" id="64567"/>
    <lineage>
        <taxon>Eukaryota</taxon>
        <taxon>Fungi</taxon>
        <taxon>Fungi incertae sedis</taxon>
        <taxon>Mucoromycota</taxon>
        <taxon>Mortierellomycotina</taxon>
        <taxon>Mortierellomycetes</taxon>
        <taxon>Mortierellales</taxon>
        <taxon>Mortierellaceae</taxon>
        <taxon>Linnemannia</taxon>
    </lineage>
</organism>
<evidence type="ECO:0000313" key="2">
    <source>
        <dbReference type="EMBL" id="KAF9148554.1"/>
    </source>
</evidence>
<keyword evidence="3" id="KW-1185">Reference proteome</keyword>
<feature type="region of interest" description="Disordered" evidence="1">
    <location>
        <begin position="78"/>
        <end position="117"/>
    </location>
</feature>
<dbReference type="EMBL" id="JAAAUQ010000642">
    <property type="protein sequence ID" value="KAF9148554.1"/>
    <property type="molecule type" value="Genomic_DNA"/>
</dbReference>
<feature type="compositionally biased region" description="Basic and acidic residues" evidence="1">
    <location>
        <begin position="222"/>
        <end position="243"/>
    </location>
</feature>
<feature type="region of interest" description="Disordered" evidence="1">
    <location>
        <begin position="604"/>
        <end position="671"/>
    </location>
</feature>
<feature type="region of interest" description="Disordered" evidence="1">
    <location>
        <begin position="129"/>
        <end position="264"/>
    </location>
</feature>
<feature type="region of interest" description="Disordered" evidence="1">
    <location>
        <begin position="748"/>
        <end position="781"/>
    </location>
</feature>
<sequence>MSQDNTSTLPLSQRHWLNFSFSQPDHNSNNSSLQLSANNSNNCTISRSGSGLTHASSDRTLSRNITSSSAYLPFSTQTFRKQQRPTNHDGPPCSQPDGKTYSSPSVIPTLEMDTRPSISNSLSVVRESSTANSLSPTDLMADSPSSAPLTGSRSRPISIADTLSPGAVSSSQPRYSSPVRSLLPSYIPQSPARTPKYKADHHPKNLPIPGASSGASRTFFLQEKRHDGDQHQGGKESTAEVSDRGVGGSAGREQSRSSLSSSLLNARSTPELYHLMDKISSMIAVVGKFQQTFDDHIQKIKHEEARTPAAAEEACMKAVERMQQRTEESSESLVMQIEKAVLQRLDESLQAWSKTLDGQMRTSIDAIQGLVQQAQTSQSTTLQDLSANLQRTVEDCLQRFEEQVGPHMIEKVGERAIALAEKRQDLVLSIVTQTEKAVQQRLEESLRSWTETLPGQLRTAVSAIQEPAQQAPFEQRPAPQQDLNAWKTHYDARISNEISELKSAIASLNATTQQNQKMFQEQLRLTRNLNQQNFSKGRGNSGEWFTPMSHHNHQSPIPLLREGQTHPSQVEVSRHNDEHGITIRAMQPPAVPFTVGPLSNSPLIDTTASLTSPAPEQKATVKSGAKGERAQARKRAPRSATSATRSGRQNRRNTGGSAPQPLSAIAKGKQAMRREAWPQLGNDDAGIARQVQAQAQASNFASSSALPSTIPTLPPALSQSVPNLPRVDIDGDGNSYVVIQGLSGFSSSATVTKRGRGRPPKTNSNADAGLPHYGSGTSSKRMKVNHATMVSGTALAPIKIEDVIRLPSRVTRSGRTMSQTEVVYLDLETIAQQHREKSLMYYCFLPKLSITVDAFRFGTSAVQLRMDHSIPVPFLSKTAVSVC</sequence>
<name>A0A9P5V9R5_9FUNG</name>
<feature type="compositionally biased region" description="Polar residues" evidence="1">
    <location>
        <begin position="143"/>
        <end position="155"/>
    </location>
</feature>
<dbReference type="AlphaFoldDB" id="A0A9P5V9R5"/>
<evidence type="ECO:0000256" key="1">
    <source>
        <dbReference type="SAM" id="MobiDB-lite"/>
    </source>
</evidence>
<feature type="compositionally biased region" description="Polar residues" evidence="1">
    <location>
        <begin position="639"/>
        <end position="657"/>
    </location>
</feature>